<proteinExistence type="predicted"/>
<dbReference type="EMBL" id="LR882967">
    <property type="protein sequence ID" value="CAD5915272.1"/>
    <property type="molecule type" value="Genomic_DNA"/>
</dbReference>
<evidence type="ECO:0000313" key="2">
    <source>
        <dbReference type="Proteomes" id="UP001153719"/>
    </source>
</evidence>
<protein>
    <submittedName>
        <fullName evidence="1">Transposase</fullName>
    </submittedName>
</protein>
<accession>A0A9W4CTA4</accession>
<evidence type="ECO:0000313" key="1">
    <source>
        <dbReference type="EMBL" id="CAD5915272.1"/>
    </source>
</evidence>
<dbReference type="AlphaFoldDB" id="A0A9W4CTA4"/>
<reference evidence="1" key="1">
    <citation type="submission" date="2020-09" db="EMBL/GenBank/DDBJ databases">
        <authorList>
            <person name="Blom J."/>
        </authorList>
    </citation>
    <scope>NUCLEOTIDE SEQUENCE</scope>
    <source>
        <strain evidence="1">No.713</strain>
    </source>
</reference>
<sequence>MASSREIKMLTELLELEGVKVVSRHQHKGIGIILEIEPIHQELDKQRKQERLKNQFSLLP</sequence>
<keyword evidence="2" id="KW-1185">Reference proteome</keyword>
<organism evidence="1 2">
    <name type="scientific">Planktothrix pseudagardhii</name>
    <dbReference type="NCBI Taxonomy" id="132604"/>
    <lineage>
        <taxon>Bacteria</taxon>
        <taxon>Bacillati</taxon>
        <taxon>Cyanobacteriota</taxon>
        <taxon>Cyanophyceae</taxon>
        <taxon>Oscillatoriophycideae</taxon>
        <taxon>Oscillatoriales</taxon>
        <taxon>Microcoleaceae</taxon>
        <taxon>Planktothrix</taxon>
    </lineage>
</organism>
<dbReference type="KEGG" id="ppsu:NO713_00304"/>
<dbReference type="Proteomes" id="UP001153719">
    <property type="component" value="Chromosome"/>
</dbReference>
<name>A0A9W4CTA4_9CYAN</name>
<gene>
    <name evidence="1" type="ORF">NO713_00304</name>
</gene>